<sequence length="318" mass="37261">MELTPEIKSKLDKLQEKYEAMGQDMAAYLDGLLYADFLTYWDYIHLDTLLSLQSPKTPFPDEEIFIMYHQITELYFKLCLHECKQIAEHPDLTVKFFTDRVKRINAYFTALTSSFDVMVEGMEKEQFLKFRMSLLPASGFQSGQYRMIEICATDFTRLVDKSKREELASATIAEKFEHIYWKFGATELSSGKQTLTLKQFISKYAAQFLQLAKDRELTNFSALYNKFLNEGQDVSLLAAELRKLDLFVNVEWPLSHYKSAVRYLEKDPVDIAATGGTNWQKYLPPRFQKRIFYPFLWTAEQLEEWGKAWVLNVLKTLH</sequence>
<dbReference type="InterPro" id="IPR004981">
    <property type="entry name" value="Trp_2_3_dOase"/>
</dbReference>
<organism evidence="1 2">
    <name type="scientific">Pedobacter cryoconitis</name>
    <dbReference type="NCBI Taxonomy" id="188932"/>
    <lineage>
        <taxon>Bacteria</taxon>
        <taxon>Pseudomonadati</taxon>
        <taxon>Bacteroidota</taxon>
        <taxon>Sphingobacteriia</taxon>
        <taxon>Sphingobacteriales</taxon>
        <taxon>Sphingobacteriaceae</taxon>
        <taxon>Pedobacter</taxon>
    </lineage>
</organism>
<name>A0A7X0J7Q6_9SPHI</name>
<proteinExistence type="predicted"/>
<dbReference type="EC" id="1.13.11.11" evidence="1"/>
<accession>A0A7X0J7Q6</accession>
<gene>
    <name evidence="1" type="ORF">HDF25_004809</name>
</gene>
<keyword evidence="1" id="KW-0560">Oxidoreductase</keyword>
<dbReference type="RefSeq" id="WP_184628879.1">
    <property type="nucleotide sequence ID" value="NZ_JACHCC010000015.1"/>
</dbReference>
<dbReference type="InterPro" id="IPR037217">
    <property type="entry name" value="Trp/Indoleamine_2_3_dOase-like"/>
</dbReference>
<dbReference type="GO" id="GO:0020037">
    <property type="term" value="F:heme binding"/>
    <property type="evidence" value="ECO:0007669"/>
    <property type="project" value="InterPro"/>
</dbReference>
<dbReference type="AlphaFoldDB" id="A0A7X0J7Q6"/>
<dbReference type="Proteomes" id="UP000521017">
    <property type="component" value="Unassembled WGS sequence"/>
</dbReference>
<dbReference type="Pfam" id="PF03301">
    <property type="entry name" value="Trp_dioxygenase"/>
    <property type="match status" value="1"/>
</dbReference>
<comment type="caution">
    <text evidence="1">The sequence shown here is derived from an EMBL/GenBank/DDBJ whole genome shotgun (WGS) entry which is preliminary data.</text>
</comment>
<dbReference type="PANTHER" id="PTHR10138">
    <property type="entry name" value="TRYPTOPHAN 2,3-DIOXYGENASE"/>
    <property type="match status" value="1"/>
</dbReference>
<protein>
    <submittedName>
        <fullName evidence="1">Tryptophan 2,3-dioxygenase</fullName>
        <ecNumber evidence="1">1.13.11.11</ecNumber>
    </submittedName>
</protein>
<evidence type="ECO:0000313" key="2">
    <source>
        <dbReference type="Proteomes" id="UP000521017"/>
    </source>
</evidence>
<dbReference type="GO" id="GO:0004833">
    <property type="term" value="F:L-tryptophan 2,3-dioxygenase activity"/>
    <property type="evidence" value="ECO:0007669"/>
    <property type="project" value="UniProtKB-EC"/>
</dbReference>
<dbReference type="Gene3D" id="1.20.58.480">
    <property type="match status" value="1"/>
</dbReference>
<dbReference type="GO" id="GO:0046872">
    <property type="term" value="F:metal ion binding"/>
    <property type="evidence" value="ECO:0007669"/>
    <property type="project" value="InterPro"/>
</dbReference>
<reference evidence="1 2" key="1">
    <citation type="submission" date="2020-08" db="EMBL/GenBank/DDBJ databases">
        <title>Genomic Encyclopedia of Type Strains, Phase IV (KMG-V): Genome sequencing to study the core and pangenomes of soil and plant-associated prokaryotes.</title>
        <authorList>
            <person name="Whitman W."/>
        </authorList>
    </citation>
    <scope>NUCLEOTIDE SEQUENCE [LARGE SCALE GENOMIC DNA]</scope>
    <source>
        <strain evidence="1 2">M2T3</strain>
    </source>
</reference>
<dbReference type="GO" id="GO:0019441">
    <property type="term" value="P:L-tryptophan catabolic process to kynurenine"/>
    <property type="evidence" value="ECO:0007669"/>
    <property type="project" value="InterPro"/>
</dbReference>
<keyword evidence="1" id="KW-0223">Dioxygenase</keyword>
<dbReference type="PANTHER" id="PTHR10138:SF0">
    <property type="entry name" value="TRYPTOPHAN 2,3-DIOXYGENASE"/>
    <property type="match status" value="1"/>
</dbReference>
<dbReference type="EMBL" id="JACHCC010000015">
    <property type="protein sequence ID" value="MBB6502626.1"/>
    <property type="molecule type" value="Genomic_DNA"/>
</dbReference>
<dbReference type="SUPFAM" id="SSF140959">
    <property type="entry name" value="Indolic compounds 2,3-dioxygenase-like"/>
    <property type="match status" value="1"/>
</dbReference>
<evidence type="ECO:0000313" key="1">
    <source>
        <dbReference type="EMBL" id="MBB6502626.1"/>
    </source>
</evidence>
<dbReference type="GO" id="GO:0019442">
    <property type="term" value="P:L-tryptophan catabolic process to acetyl-CoA"/>
    <property type="evidence" value="ECO:0007669"/>
    <property type="project" value="TreeGrafter"/>
</dbReference>